<organism evidence="3 4">
    <name type="scientific">Stenotrophomonas pictorum JCM 9942</name>
    <dbReference type="NCBI Taxonomy" id="1236960"/>
    <lineage>
        <taxon>Bacteria</taxon>
        <taxon>Pseudomonadati</taxon>
        <taxon>Pseudomonadota</taxon>
        <taxon>Gammaproteobacteria</taxon>
        <taxon>Lysobacterales</taxon>
        <taxon>Lysobacteraceae</taxon>
        <taxon>Stenotrophomonas</taxon>
    </lineage>
</organism>
<dbReference type="AlphaFoldDB" id="A0A0R0AGM7"/>
<name>A0A0R0AGM7_9GAMM</name>
<dbReference type="NCBIfam" id="NF002024">
    <property type="entry name" value="PRK00846.1"/>
    <property type="match status" value="1"/>
</dbReference>
<evidence type="ECO:0000256" key="1">
    <source>
        <dbReference type="HAMAP-Rule" id="MF_00715"/>
    </source>
</evidence>
<keyword evidence="4" id="KW-1185">Reference proteome</keyword>
<dbReference type="OrthoDB" id="5998734at2"/>
<dbReference type="Pfam" id="PF04102">
    <property type="entry name" value="SlyX"/>
    <property type="match status" value="1"/>
</dbReference>
<dbReference type="EMBL" id="LLXS01000010">
    <property type="protein sequence ID" value="KRG44005.1"/>
    <property type="molecule type" value="Genomic_DNA"/>
</dbReference>
<feature type="coiled-coil region" evidence="2">
    <location>
        <begin position="10"/>
        <end position="44"/>
    </location>
</feature>
<evidence type="ECO:0000256" key="2">
    <source>
        <dbReference type="SAM" id="Coils"/>
    </source>
</evidence>
<accession>A0A0R0AGM7</accession>
<dbReference type="InterPro" id="IPR007236">
    <property type="entry name" value="SlyX"/>
</dbReference>
<dbReference type="RefSeq" id="WP_054658842.1">
    <property type="nucleotide sequence ID" value="NZ_BAZI01000110.1"/>
</dbReference>
<protein>
    <recommendedName>
        <fullName evidence="1">Protein SlyX homolog</fullName>
    </recommendedName>
</protein>
<comment type="similarity">
    <text evidence="1">Belongs to the SlyX family.</text>
</comment>
<evidence type="ECO:0000313" key="4">
    <source>
        <dbReference type="Proteomes" id="UP000050836"/>
    </source>
</evidence>
<evidence type="ECO:0000313" key="3">
    <source>
        <dbReference type="EMBL" id="KRG44005.1"/>
    </source>
</evidence>
<proteinExistence type="inferred from homology"/>
<dbReference type="HAMAP" id="MF_00715">
    <property type="entry name" value="SlyX"/>
    <property type="match status" value="1"/>
</dbReference>
<comment type="caution">
    <text evidence="3">The sequence shown here is derived from an EMBL/GenBank/DDBJ whole genome shotgun (WGS) entry which is preliminary data.</text>
</comment>
<gene>
    <name evidence="1" type="primary">slyX</name>
    <name evidence="3" type="ORF">ARC78_06695</name>
</gene>
<sequence>MHEFSPNEREQALEARLVELEMRVSFQEQALAEMSEALADARMQGSRNADLLRHLLDDLGKVRTALYADAADEPPPPHY</sequence>
<dbReference type="PANTHER" id="PTHR36508:SF1">
    <property type="entry name" value="PROTEIN SLYX"/>
    <property type="match status" value="1"/>
</dbReference>
<reference evidence="3 4" key="1">
    <citation type="submission" date="2015-10" db="EMBL/GenBank/DDBJ databases">
        <title>Genome sequencing and analysis of members of genus Stenotrophomonas.</title>
        <authorList>
            <person name="Patil P.P."/>
            <person name="Midha S."/>
            <person name="Patil P.B."/>
        </authorList>
    </citation>
    <scope>NUCLEOTIDE SEQUENCE [LARGE SCALE GENOMIC DNA]</scope>
    <source>
        <strain evidence="3 4">JCM 9942</strain>
    </source>
</reference>
<dbReference type="Proteomes" id="UP000050836">
    <property type="component" value="Unassembled WGS sequence"/>
</dbReference>
<dbReference type="PANTHER" id="PTHR36508">
    <property type="entry name" value="PROTEIN SLYX"/>
    <property type="match status" value="1"/>
</dbReference>
<dbReference type="Gene3D" id="1.20.5.300">
    <property type="match status" value="1"/>
</dbReference>
<keyword evidence="2" id="KW-0175">Coiled coil</keyword>